<dbReference type="Pfam" id="PF00535">
    <property type="entry name" value="Glycos_transf_2"/>
    <property type="match status" value="1"/>
</dbReference>
<name>A0A3E0E1B1_9BACT</name>
<accession>A0A3E0E1B1</accession>
<dbReference type="PANTHER" id="PTHR43685">
    <property type="entry name" value="GLYCOSYLTRANSFERASE"/>
    <property type="match status" value="1"/>
</dbReference>
<evidence type="ECO:0000313" key="3">
    <source>
        <dbReference type="Proteomes" id="UP000256405"/>
    </source>
</evidence>
<protein>
    <submittedName>
        <fullName evidence="2">Glycosyl transferase family 2</fullName>
    </submittedName>
</protein>
<dbReference type="GO" id="GO:0016740">
    <property type="term" value="F:transferase activity"/>
    <property type="evidence" value="ECO:0007669"/>
    <property type="project" value="UniProtKB-KW"/>
</dbReference>
<evidence type="ECO:0000259" key="1">
    <source>
        <dbReference type="Pfam" id="PF00535"/>
    </source>
</evidence>
<proteinExistence type="predicted"/>
<sequence length="305" mass="34809">MVSVIIPTYNSAEFISRAIDSVIDDSLVGEVFIVDDASTDNTVEVINQYLPSSEKLILLTQSKNQGACAARNIGLKHAKYDWIQFLDSDDVILKGKFQRQLKLASNGNVDLIVGSYYRIENGLKTQVNPLQKDIFQAFTNYAVGNTNSNLWKKEFLIKIGGWREDWPSGQDYEIVLRALKSNSSIKFDNEPSSEYIKRSGSISNTGSNRGWQTQIMLRLDLADYLFESKLMNIIRSVNLHRVIYNKLVLLKRVEELKDEYEALNSRFLSSQWYSFTHVLLGSPKALLYFILGFKIAEKAIRLIKK</sequence>
<dbReference type="Proteomes" id="UP000256405">
    <property type="component" value="Unassembled WGS sequence"/>
</dbReference>
<dbReference type="InterPro" id="IPR029044">
    <property type="entry name" value="Nucleotide-diphossugar_trans"/>
</dbReference>
<dbReference type="InterPro" id="IPR001173">
    <property type="entry name" value="Glyco_trans_2-like"/>
</dbReference>
<keyword evidence="3" id="KW-1185">Reference proteome</keyword>
<comment type="caution">
    <text evidence="2">The sequence shown here is derived from an EMBL/GenBank/DDBJ whole genome shotgun (WGS) entry which is preliminary data.</text>
</comment>
<keyword evidence="2" id="KW-0808">Transferase</keyword>
<feature type="domain" description="Glycosyltransferase 2-like" evidence="1">
    <location>
        <begin position="3"/>
        <end position="131"/>
    </location>
</feature>
<dbReference type="OrthoDB" id="927791at2"/>
<dbReference type="InterPro" id="IPR050834">
    <property type="entry name" value="Glycosyltransf_2"/>
</dbReference>
<dbReference type="PANTHER" id="PTHR43685:SF2">
    <property type="entry name" value="GLYCOSYLTRANSFERASE 2-LIKE DOMAIN-CONTAINING PROTEIN"/>
    <property type="match status" value="1"/>
</dbReference>
<reference evidence="2 3" key="1">
    <citation type="submission" date="2018-08" db="EMBL/GenBank/DDBJ databases">
        <title>Genomic Encyclopedia of Archaeal and Bacterial Type Strains, Phase II (KMG-II): from individual species to whole genera.</title>
        <authorList>
            <person name="Goeker M."/>
        </authorList>
    </citation>
    <scope>NUCLEOTIDE SEQUENCE [LARGE SCALE GENOMIC DNA]</scope>
    <source>
        <strain evidence="2 3">DSM 15986</strain>
    </source>
</reference>
<evidence type="ECO:0000313" key="2">
    <source>
        <dbReference type="EMBL" id="REG91523.1"/>
    </source>
</evidence>
<dbReference type="AlphaFoldDB" id="A0A3E0E1B1"/>
<dbReference type="SUPFAM" id="SSF53448">
    <property type="entry name" value="Nucleotide-diphospho-sugar transferases"/>
    <property type="match status" value="1"/>
</dbReference>
<gene>
    <name evidence="2" type="ORF">C8N25_104137</name>
</gene>
<dbReference type="EMBL" id="QUNF01000004">
    <property type="protein sequence ID" value="REG91523.1"/>
    <property type="molecule type" value="Genomic_DNA"/>
</dbReference>
<dbReference type="Gene3D" id="3.90.550.10">
    <property type="entry name" value="Spore Coat Polysaccharide Biosynthesis Protein SpsA, Chain A"/>
    <property type="match status" value="1"/>
</dbReference>
<organism evidence="2 3">
    <name type="scientific">Algoriphagus antarcticus</name>
    <dbReference type="NCBI Taxonomy" id="238540"/>
    <lineage>
        <taxon>Bacteria</taxon>
        <taxon>Pseudomonadati</taxon>
        <taxon>Bacteroidota</taxon>
        <taxon>Cytophagia</taxon>
        <taxon>Cytophagales</taxon>
        <taxon>Cyclobacteriaceae</taxon>
        <taxon>Algoriphagus</taxon>
    </lineage>
</organism>
<dbReference type="RefSeq" id="WP_086540695.1">
    <property type="nucleotide sequence ID" value="NZ_MSSW01000010.1"/>
</dbReference>